<keyword evidence="2" id="KW-1185">Reference proteome</keyword>
<comment type="caution">
    <text evidence="1">The sequence shown here is derived from an EMBL/GenBank/DDBJ whole genome shotgun (WGS) entry which is preliminary data.</text>
</comment>
<dbReference type="EMBL" id="JABFYL010000050">
    <property type="protein sequence ID" value="NVN53766.1"/>
    <property type="molecule type" value="Genomic_DNA"/>
</dbReference>
<dbReference type="RefSeq" id="WP_178361979.1">
    <property type="nucleotide sequence ID" value="NZ_JABFYL010000050.1"/>
</dbReference>
<dbReference type="InterPro" id="IPR042557">
    <property type="entry name" value="SCO4226"/>
</dbReference>
<dbReference type="InterPro" id="IPR025336">
    <property type="entry name" value="SCO4226-like"/>
</dbReference>
<dbReference type="Pfam" id="PF14026">
    <property type="entry name" value="SCO4226-like"/>
    <property type="match status" value="1"/>
</dbReference>
<evidence type="ECO:0000313" key="2">
    <source>
        <dbReference type="Proteomes" id="UP000570517"/>
    </source>
</evidence>
<protein>
    <recommendedName>
        <fullName evidence="3">DUF4242 domain-containing protein</fullName>
    </recommendedName>
</protein>
<evidence type="ECO:0000313" key="1">
    <source>
        <dbReference type="EMBL" id="NVN53766.1"/>
    </source>
</evidence>
<dbReference type="Proteomes" id="UP000570517">
    <property type="component" value="Unassembled WGS sequence"/>
</dbReference>
<organism evidence="1 2">
    <name type="scientific">Mycolicibacterium hippocampi</name>
    <dbReference type="NCBI Taxonomy" id="659824"/>
    <lineage>
        <taxon>Bacteria</taxon>
        <taxon>Bacillati</taxon>
        <taxon>Actinomycetota</taxon>
        <taxon>Actinomycetes</taxon>
        <taxon>Mycobacteriales</taxon>
        <taxon>Mycobacteriaceae</taxon>
        <taxon>Mycolicibacterium</taxon>
    </lineage>
</organism>
<dbReference type="AlphaFoldDB" id="A0A850Q278"/>
<name>A0A850Q278_9MYCO</name>
<sequence>MQRFLIERDMPGAAELTDEQLAEVARKSNATAESLGVEYSWITSYVAGDKVYCIHDADSEDTVREHSRRAGFPVTAVTPVANEFGPNSA</sequence>
<accession>A0A850Q278</accession>
<dbReference type="Gene3D" id="3.30.70.3090">
    <property type="entry name" value="ORF SCO4226, nickel-binding ferredoxin-like monomer"/>
    <property type="match status" value="1"/>
</dbReference>
<evidence type="ECO:0008006" key="3">
    <source>
        <dbReference type="Google" id="ProtNLM"/>
    </source>
</evidence>
<proteinExistence type="predicted"/>
<gene>
    <name evidence="1" type="ORF">HLY00_2862</name>
</gene>
<reference evidence="1 2" key="1">
    <citation type="submission" date="2020-05" db="EMBL/GenBank/DDBJ databases">
        <title>Draft genome sequence of Mycobacterium hippocampi DL, isolated from European seabass, Dicentrarchus labrax, reared in fish farms.</title>
        <authorList>
            <person name="Stathopoulou P."/>
            <person name="Asimakis E."/>
            <person name="Tzokas K."/>
            <person name="Batargias C."/>
            <person name="Tsiamis G."/>
        </authorList>
    </citation>
    <scope>NUCLEOTIDE SEQUENCE [LARGE SCALE GENOMIC DNA]</scope>
    <source>
        <strain evidence="1 2">DL</strain>
    </source>
</reference>